<keyword evidence="8" id="KW-1185">Reference proteome</keyword>
<keyword evidence="4 6" id="KW-1133">Transmembrane helix</keyword>
<evidence type="ECO:0000256" key="3">
    <source>
        <dbReference type="ARBA" id="ARBA00022692"/>
    </source>
</evidence>
<dbReference type="Pfam" id="PF03706">
    <property type="entry name" value="LPG_synthase_TM"/>
    <property type="match status" value="1"/>
</dbReference>
<evidence type="ECO:0000313" key="8">
    <source>
        <dbReference type="Proteomes" id="UP000031843"/>
    </source>
</evidence>
<dbReference type="STRING" id="68895.RR42_s3043"/>
<reference evidence="7 8" key="1">
    <citation type="journal article" date="2015" name="Genome Announc.">
        <title>Complete Genome Sequence of Cupriavidus basilensis 4G11, Isolated from the Oak Ridge Field Research Center Site.</title>
        <authorList>
            <person name="Ray J."/>
            <person name="Waters R.J."/>
            <person name="Skerker J.M."/>
            <person name="Kuehl J.V."/>
            <person name="Price M.N."/>
            <person name="Huang J."/>
            <person name="Chakraborty R."/>
            <person name="Arkin A.P."/>
            <person name="Deutschbauer A."/>
        </authorList>
    </citation>
    <scope>NUCLEOTIDE SEQUENCE [LARGE SCALE GENOMIC DNA]</scope>
    <source>
        <strain evidence="7">4G11</strain>
    </source>
</reference>
<evidence type="ECO:0000313" key="7">
    <source>
        <dbReference type="EMBL" id="AJG24624.1"/>
    </source>
</evidence>
<organism evidence="7 8">
    <name type="scientific">Cupriavidus basilensis</name>
    <dbReference type="NCBI Taxonomy" id="68895"/>
    <lineage>
        <taxon>Bacteria</taxon>
        <taxon>Pseudomonadati</taxon>
        <taxon>Pseudomonadota</taxon>
        <taxon>Betaproteobacteria</taxon>
        <taxon>Burkholderiales</taxon>
        <taxon>Burkholderiaceae</taxon>
        <taxon>Cupriavidus</taxon>
    </lineage>
</organism>
<dbReference type="GO" id="GO:0005886">
    <property type="term" value="C:plasma membrane"/>
    <property type="evidence" value="ECO:0007669"/>
    <property type="project" value="UniProtKB-SubCell"/>
</dbReference>
<sequence>MKRLIYLTGLLGLLALSALVLHEGAADIGHIVGQAGWPLLLLVPFHALPLLLDAQGWRVLLTSADPDESAGLAFLWWVATVREAVNRLLPTVGVGGELVGIRLTRLRITDTTAVTASIVVEVMVTLFAQYLFSALGVVLLLLALGDGDGHAWVILAGLLLSLPVPVLFALSLRHSALFERLEGAARRLFGTDHRVVALIDGARLDAQIRALNARRRELLAALCWQFAGLALGAAEIWFALWLLGHPVPLWQALAIESLTQAVRHVAFFVPAGLGVQEAVMLLLGHLLGVDPQVALSLALVKRAREVLFGIPALLSWQWVELRRYMAPKAGPAKGAHQHAAPELPTSGR</sequence>
<evidence type="ECO:0000256" key="6">
    <source>
        <dbReference type="SAM" id="Phobius"/>
    </source>
</evidence>
<feature type="transmembrane region" description="Helical" evidence="6">
    <location>
        <begin position="151"/>
        <end position="172"/>
    </location>
</feature>
<dbReference type="RefSeq" id="WP_052495187.1">
    <property type="nucleotide sequence ID" value="NZ_CP010537.1"/>
</dbReference>
<keyword evidence="2" id="KW-1003">Cell membrane</keyword>
<evidence type="ECO:0000256" key="5">
    <source>
        <dbReference type="ARBA" id="ARBA00023136"/>
    </source>
</evidence>
<proteinExistence type="predicted"/>
<feature type="transmembrane region" description="Helical" evidence="6">
    <location>
        <begin position="112"/>
        <end position="145"/>
    </location>
</feature>
<dbReference type="NCBIfam" id="TIGR03476">
    <property type="entry name" value="HpnL"/>
    <property type="match status" value="1"/>
</dbReference>
<dbReference type="InterPro" id="IPR022791">
    <property type="entry name" value="L-PG_synthase/AglD"/>
</dbReference>
<dbReference type="EMBL" id="CP010537">
    <property type="protein sequence ID" value="AJG24624.1"/>
    <property type="molecule type" value="Genomic_DNA"/>
</dbReference>
<accession>A0A0C4YRQ9</accession>
<dbReference type="OrthoDB" id="8936159at2"/>
<evidence type="ECO:0000256" key="1">
    <source>
        <dbReference type="ARBA" id="ARBA00004651"/>
    </source>
</evidence>
<comment type="subcellular location">
    <subcellularLocation>
        <location evidence="1">Cell membrane</location>
        <topology evidence="1">Multi-pass membrane protein</topology>
    </subcellularLocation>
</comment>
<dbReference type="AlphaFoldDB" id="A0A0C4YRQ9"/>
<keyword evidence="3 6" id="KW-0812">Transmembrane</keyword>
<name>A0A0C4YRQ9_9BURK</name>
<evidence type="ECO:0000256" key="2">
    <source>
        <dbReference type="ARBA" id="ARBA00022475"/>
    </source>
</evidence>
<feature type="transmembrane region" description="Helical" evidence="6">
    <location>
        <begin position="218"/>
        <end position="243"/>
    </location>
</feature>
<dbReference type="KEGG" id="cbw:RR42_s3043"/>
<protein>
    <submittedName>
        <fullName evidence="7">Putative integral membrane protein</fullName>
    </submittedName>
</protein>
<gene>
    <name evidence="7" type="ORF">RR42_s3043</name>
</gene>
<keyword evidence="5 6" id="KW-0472">Membrane</keyword>
<feature type="transmembrane region" description="Helical" evidence="6">
    <location>
        <begin position="278"/>
        <end position="300"/>
    </location>
</feature>
<feature type="transmembrane region" description="Helical" evidence="6">
    <location>
        <begin position="36"/>
        <end position="52"/>
    </location>
</feature>
<dbReference type="Proteomes" id="UP000031843">
    <property type="component" value="Chromosome secondary"/>
</dbReference>
<evidence type="ECO:0000256" key="4">
    <source>
        <dbReference type="ARBA" id="ARBA00022989"/>
    </source>
</evidence>